<dbReference type="STRING" id="1237149.C900_05346"/>
<dbReference type="InterPro" id="IPR049177">
    <property type="entry name" value="MgtC_SapB_SrpB_YhiD_N"/>
</dbReference>
<keyword evidence="10" id="KW-1185">Reference proteome</keyword>
<protein>
    <submittedName>
        <fullName evidence="9">Mg(2+) transport ATPase protein C</fullName>
    </submittedName>
</protein>
<evidence type="ECO:0000256" key="4">
    <source>
        <dbReference type="ARBA" id="ARBA00022692"/>
    </source>
</evidence>
<feature type="transmembrane region" description="Helical" evidence="7">
    <location>
        <begin position="125"/>
        <end position="143"/>
    </location>
</feature>
<dbReference type="Pfam" id="PF02308">
    <property type="entry name" value="MgtC"/>
    <property type="match status" value="1"/>
</dbReference>
<dbReference type="Proteomes" id="UP000011135">
    <property type="component" value="Unassembled WGS sequence"/>
</dbReference>
<dbReference type="RefSeq" id="WP_009582436.1">
    <property type="nucleotide sequence ID" value="NZ_AMZN01000081.1"/>
</dbReference>
<comment type="similarity">
    <text evidence="2">Belongs to the MgtC/SapB family.</text>
</comment>
<dbReference type="AlphaFoldDB" id="L8JKH3"/>
<comment type="caution">
    <text evidence="9">The sequence shown here is derived from an EMBL/GenBank/DDBJ whole genome shotgun (WGS) entry which is preliminary data.</text>
</comment>
<dbReference type="InterPro" id="IPR003416">
    <property type="entry name" value="MgtC/SapB/SrpB/YhiD_fam"/>
</dbReference>
<feature type="transmembrane region" description="Helical" evidence="7">
    <location>
        <begin position="77"/>
        <end position="94"/>
    </location>
</feature>
<evidence type="ECO:0000313" key="9">
    <source>
        <dbReference type="EMBL" id="ELR69275.1"/>
    </source>
</evidence>
<name>L8JKH3_9BACT</name>
<evidence type="ECO:0000256" key="6">
    <source>
        <dbReference type="ARBA" id="ARBA00023136"/>
    </source>
</evidence>
<dbReference type="EMBL" id="AMZN01000081">
    <property type="protein sequence ID" value="ELR69275.1"/>
    <property type="molecule type" value="Genomic_DNA"/>
</dbReference>
<accession>L8JKH3</accession>
<evidence type="ECO:0000256" key="1">
    <source>
        <dbReference type="ARBA" id="ARBA00004651"/>
    </source>
</evidence>
<evidence type="ECO:0000256" key="5">
    <source>
        <dbReference type="ARBA" id="ARBA00022989"/>
    </source>
</evidence>
<feature type="domain" description="MgtC/SapB/SrpB/YhiD N-terminal" evidence="8">
    <location>
        <begin position="15"/>
        <end position="148"/>
    </location>
</feature>
<feature type="transmembrane region" description="Helical" evidence="7">
    <location>
        <begin position="38"/>
        <end position="57"/>
    </location>
</feature>
<evidence type="ECO:0000256" key="2">
    <source>
        <dbReference type="ARBA" id="ARBA00009298"/>
    </source>
</evidence>
<feature type="transmembrane region" description="Helical" evidence="7">
    <location>
        <begin position="101"/>
        <end position="119"/>
    </location>
</feature>
<dbReference type="GO" id="GO:0005886">
    <property type="term" value="C:plasma membrane"/>
    <property type="evidence" value="ECO:0007669"/>
    <property type="project" value="UniProtKB-SubCell"/>
</dbReference>
<keyword evidence="5 7" id="KW-1133">Transmembrane helix</keyword>
<gene>
    <name evidence="9" type="ORF">C900_05346</name>
</gene>
<comment type="subcellular location">
    <subcellularLocation>
        <location evidence="1">Cell membrane</location>
        <topology evidence="1">Multi-pass membrane protein</topology>
    </subcellularLocation>
</comment>
<dbReference type="PANTHER" id="PTHR33778:SF1">
    <property type="entry name" value="MAGNESIUM TRANSPORTER YHID-RELATED"/>
    <property type="match status" value="1"/>
</dbReference>
<evidence type="ECO:0000256" key="3">
    <source>
        <dbReference type="ARBA" id="ARBA00022475"/>
    </source>
</evidence>
<dbReference type="PANTHER" id="PTHR33778">
    <property type="entry name" value="PROTEIN MGTC"/>
    <property type="match status" value="1"/>
</dbReference>
<keyword evidence="6 7" id="KW-0472">Membrane</keyword>
<sequence length="157" mass="16710">MEEYQGQLSIFIDVLVATVLTAFIGLERETAHKPAGMRTNMIVGGATALIVSLTVPLVDFIDKYNPAEIITADPIRVLEAIVVGVSFIGAGTILKARAEERVIGLTTAATMLYCCGIGACAALKQYVLAIGVTVLVIVINYAVKLLARKVTNTEKDN</sequence>
<reference evidence="9 10" key="1">
    <citation type="submission" date="2012-12" db="EMBL/GenBank/DDBJ databases">
        <title>Genome assembly of Fulvivirga imtechensis AK7.</title>
        <authorList>
            <person name="Nupur N."/>
            <person name="Khatri I."/>
            <person name="Kumar R."/>
            <person name="Subramanian S."/>
            <person name="Pinnaka A."/>
        </authorList>
    </citation>
    <scope>NUCLEOTIDE SEQUENCE [LARGE SCALE GENOMIC DNA]</scope>
    <source>
        <strain evidence="9 10">AK7</strain>
    </source>
</reference>
<evidence type="ECO:0000313" key="10">
    <source>
        <dbReference type="Proteomes" id="UP000011135"/>
    </source>
</evidence>
<keyword evidence="4 7" id="KW-0812">Transmembrane</keyword>
<evidence type="ECO:0000256" key="7">
    <source>
        <dbReference type="SAM" id="Phobius"/>
    </source>
</evidence>
<proteinExistence type="inferred from homology"/>
<evidence type="ECO:0000259" key="8">
    <source>
        <dbReference type="Pfam" id="PF02308"/>
    </source>
</evidence>
<organism evidence="9 10">
    <name type="scientific">Fulvivirga imtechensis AK7</name>
    <dbReference type="NCBI Taxonomy" id="1237149"/>
    <lineage>
        <taxon>Bacteria</taxon>
        <taxon>Pseudomonadati</taxon>
        <taxon>Bacteroidota</taxon>
        <taxon>Cytophagia</taxon>
        <taxon>Cytophagales</taxon>
        <taxon>Fulvivirgaceae</taxon>
        <taxon>Fulvivirga</taxon>
    </lineage>
</organism>
<dbReference type="eggNOG" id="COG1285">
    <property type="taxonomic scope" value="Bacteria"/>
</dbReference>
<dbReference type="PRINTS" id="PR01837">
    <property type="entry name" value="MGTCSAPBPROT"/>
</dbReference>
<keyword evidence="3" id="KW-1003">Cell membrane</keyword>
<feature type="transmembrane region" description="Helical" evidence="7">
    <location>
        <begin position="6"/>
        <end position="26"/>
    </location>
</feature>